<dbReference type="AlphaFoldDB" id="A0A433UD01"/>
<dbReference type="InterPro" id="IPR004143">
    <property type="entry name" value="BPL_LPL_catalytic"/>
</dbReference>
<dbReference type="UniPathway" id="UPA00537">
    <property type="reaction ID" value="UER00595"/>
</dbReference>
<dbReference type="STRING" id="188477.A0A433UD01"/>
<organism evidence="4 5">
    <name type="scientific">Elysia chlorotica</name>
    <name type="common">Eastern emerald elysia</name>
    <name type="synonym">Sea slug</name>
    <dbReference type="NCBI Taxonomy" id="188477"/>
    <lineage>
        <taxon>Eukaryota</taxon>
        <taxon>Metazoa</taxon>
        <taxon>Spiralia</taxon>
        <taxon>Lophotrochozoa</taxon>
        <taxon>Mollusca</taxon>
        <taxon>Gastropoda</taxon>
        <taxon>Heterobranchia</taxon>
        <taxon>Euthyneura</taxon>
        <taxon>Panpulmonata</taxon>
        <taxon>Sacoglossa</taxon>
        <taxon>Placobranchoidea</taxon>
        <taxon>Plakobranchidae</taxon>
        <taxon>Elysia</taxon>
    </lineage>
</organism>
<evidence type="ECO:0000259" key="3">
    <source>
        <dbReference type="PROSITE" id="PS51733"/>
    </source>
</evidence>
<evidence type="ECO:0000313" key="5">
    <source>
        <dbReference type="Proteomes" id="UP000271974"/>
    </source>
</evidence>
<dbReference type="PANTHER" id="PTHR12561">
    <property type="entry name" value="LIPOATE-PROTEIN LIGASE"/>
    <property type="match status" value="1"/>
</dbReference>
<protein>
    <recommendedName>
        <fullName evidence="3">BPL/LPL catalytic domain-containing protein</fullName>
    </recommendedName>
</protein>
<dbReference type="SUPFAM" id="SSF55681">
    <property type="entry name" value="Class II aaRS and biotin synthetases"/>
    <property type="match status" value="1"/>
</dbReference>
<dbReference type="OrthoDB" id="201621at2759"/>
<feature type="domain" description="BPL/LPL catalytic" evidence="3">
    <location>
        <begin position="83"/>
        <end position="268"/>
    </location>
</feature>
<dbReference type="Proteomes" id="UP000271974">
    <property type="component" value="Unassembled WGS sequence"/>
</dbReference>
<dbReference type="PROSITE" id="PS51733">
    <property type="entry name" value="BPL_LPL_CATALYTIC"/>
    <property type="match status" value="1"/>
</dbReference>
<accession>A0A433UD01</accession>
<dbReference type="GO" id="GO:0009249">
    <property type="term" value="P:protein lipoylation"/>
    <property type="evidence" value="ECO:0007669"/>
    <property type="project" value="InterPro"/>
</dbReference>
<dbReference type="CDD" id="cd16443">
    <property type="entry name" value="LplA"/>
    <property type="match status" value="1"/>
</dbReference>
<dbReference type="Gene3D" id="3.30.390.50">
    <property type="entry name" value="CO dehydrogenase flavoprotein, C-terminal domain"/>
    <property type="match status" value="1"/>
</dbReference>
<dbReference type="GO" id="GO:0017118">
    <property type="term" value="F:lipoyltransferase activity"/>
    <property type="evidence" value="ECO:0007669"/>
    <property type="project" value="TreeGrafter"/>
</dbReference>
<dbReference type="GO" id="GO:0005739">
    <property type="term" value="C:mitochondrion"/>
    <property type="evidence" value="ECO:0007669"/>
    <property type="project" value="TreeGrafter"/>
</dbReference>
<comment type="caution">
    <text evidence="4">The sequence shown here is derived from an EMBL/GenBank/DDBJ whole genome shotgun (WGS) entry which is preliminary data.</text>
</comment>
<comment type="pathway">
    <text evidence="1">Protein modification; protein lipoylation via exogenous pathway; protein N(6)-(lipoyl)lysine from lipoate: step 2/2.</text>
</comment>
<gene>
    <name evidence="4" type="ORF">EGW08_000605</name>
</gene>
<name>A0A433UD01_ELYCH</name>
<comment type="similarity">
    <text evidence="2">Belongs to the LplA family.</text>
</comment>
<dbReference type="EMBL" id="RQTK01000008">
    <property type="protein sequence ID" value="RUS91632.1"/>
    <property type="molecule type" value="Genomic_DNA"/>
</dbReference>
<dbReference type="InterPro" id="IPR045864">
    <property type="entry name" value="aa-tRNA-synth_II/BPL/LPL"/>
</dbReference>
<evidence type="ECO:0000256" key="1">
    <source>
        <dbReference type="ARBA" id="ARBA00005085"/>
    </source>
</evidence>
<reference evidence="4 5" key="1">
    <citation type="submission" date="2019-01" db="EMBL/GenBank/DDBJ databases">
        <title>A draft genome assembly of the solar-powered sea slug Elysia chlorotica.</title>
        <authorList>
            <person name="Cai H."/>
            <person name="Li Q."/>
            <person name="Fang X."/>
            <person name="Li J."/>
            <person name="Curtis N.E."/>
            <person name="Altenburger A."/>
            <person name="Shibata T."/>
            <person name="Feng M."/>
            <person name="Maeda T."/>
            <person name="Schwartz J.A."/>
            <person name="Shigenobu S."/>
            <person name="Lundholm N."/>
            <person name="Nishiyama T."/>
            <person name="Yang H."/>
            <person name="Hasebe M."/>
            <person name="Li S."/>
            <person name="Pierce S.K."/>
            <person name="Wang J."/>
        </authorList>
    </citation>
    <scope>NUCLEOTIDE SEQUENCE [LARGE SCALE GENOMIC DNA]</scope>
    <source>
        <strain evidence="4">EC2010</strain>
        <tissue evidence="4">Whole organism of an adult</tissue>
    </source>
</reference>
<sequence>MFPVGLRIFSSFPRNSFKECVSCRNNNIVRTVLTSTFRHRTNQRQIHLSKSRFKAARIVVISTSDVIFDSLALEEWLYEHRDLSSKEYLFMWKNKPAIVSGRHQNPWLEANIPLAASLGLDIARRSSGGGTVYHDEGNLNLSFLKSRDNYNRRENLDLVVEAVTNKWDIDLTINDRDDILLNKLYKVSGTAAKLGRLQSYHHFTLLHSVDLDLLQRCLTSPMQGASSKATKSFPATVMNLSEQEPDITFDSLTSTIGEHFLAEVGLEATPDTFRYLNPLCETEFPGVTDIARRLQTWEWRFAKSPDFSIERNFTGHTYKSLPYSVQVKLAVRKGALTSLEVRVDNPELEQLDQLINQFCRDHSGFLLMHENVKTFEDKFLYCFSESSNKQIEYVSEARRILKCILSSLDFL</sequence>
<dbReference type="Pfam" id="PF21948">
    <property type="entry name" value="LplA-B_cat"/>
    <property type="match status" value="1"/>
</dbReference>
<dbReference type="FunFam" id="3.30.930.10:FF:000045">
    <property type="entry name" value="lipoyltransferase 1, mitochondrial"/>
    <property type="match status" value="1"/>
</dbReference>
<keyword evidence="5" id="KW-1185">Reference proteome</keyword>
<proteinExistence type="inferred from homology"/>
<dbReference type="PANTHER" id="PTHR12561:SF3">
    <property type="entry name" value="LIPOYLTRANSFERASE 1, MITOCHONDRIAL"/>
    <property type="match status" value="1"/>
</dbReference>
<evidence type="ECO:0000256" key="2">
    <source>
        <dbReference type="ARBA" id="ARBA00008242"/>
    </source>
</evidence>
<evidence type="ECO:0000313" key="4">
    <source>
        <dbReference type="EMBL" id="RUS91632.1"/>
    </source>
</evidence>
<dbReference type="Gene3D" id="3.30.930.10">
    <property type="entry name" value="Bira Bifunctional Protein, Domain 2"/>
    <property type="match status" value="1"/>
</dbReference>
<dbReference type="InterPro" id="IPR004562">
    <property type="entry name" value="LipoylTrfase_LipoateP_Ligase"/>
</dbReference>